<accession>A0A6G0Y620</accession>
<proteinExistence type="predicted"/>
<dbReference type="PANTHER" id="PTHR47642:SF6">
    <property type="entry name" value="ATP-DEPENDENT DNA HELICASE"/>
    <property type="match status" value="1"/>
</dbReference>
<dbReference type="AlphaFoldDB" id="A0A6G0Y620"/>
<dbReference type="GO" id="GO:0004386">
    <property type="term" value="F:helicase activity"/>
    <property type="evidence" value="ECO:0007669"/>
    <property type="project" value="UniProtKB-KW"/>
</dbReference>
<reference evidence="1 2" key="1">
    <citation type="submission" date="2019-08" db="EMBL/GenBank/DDBJ databases">
        <title>Whole genome of Aphis craccivora.</title>
        <authorList>
            <person name="Voronova N.V."/>
            <person name="Shulinski R.S."/>
            <person name="Bandarenka Y.V."/>
            <person name="Zhorov D.G."/>
            <person name="Warner D."/>
        </authorList>
    </citation>
    <scope>NUCLEOTIDE SEQUENCE [LARGE SCALE GENOMIC DNA]</scope>
    <source>
        <strain evidence="1">180601</strain>
        <tissue evidence="1">Whole Body</tissue>
    </source>
</reference>
<sequence length="330" mass="38020">MFDHDKLRINMRQKNDVTHKKILGNLRGGTITEEDTEKFKLCDYIQSLRAKEPVVIVPTNEMCDTLNQAMLARNNNEEIELIAQDHVDSAIEYQRKQAHKKLQVDNDASMTAGLSRVIKIKKNARVKIRRNIDTSLGLVNGTLCVVDSVIRLVTREIEKINFPLILSYAITVHKNQGISLETVVVDAGLYNFAHGQLYVALSRVTTLEGLHLINYDPLSVTADKRAIVQYNDLRERYRPDLLPYALPIHRKRDKNYVEQRWMVLRQILDVQESNDPLDDLANIRGLRTDQFSSFANVTLQLLVLNKTLRGQLRKLSNEHILKVIPIYWDE</sequence>
<organism evidence="1 2">
    <name type="scientific">Aphis craccivora</name>
    <name type="common">Cowpea aphid</name>
    <dbReference type="NCBI Taxonomy" id="307492"/>
    <lineage>
        <taxon>Eukaryota</taxon>
        <taxon>Metazoa</taxon>
        <taxon>Ecdysozoa</taxon>
        <taxon>Arthropoda</taxon>
        <taxon>Hexapoda</taxon>
        <taxon>Insecta</taxon>
        <taxon>Pterygota</taxon>
        <taxon>Neoptera</taxon>
        <taxon>Paraneoptera</taxon>
        <taxon>Hemiptera</taxon>
        <taxon>Sternorrhyncha</taxon>
        <taxon>Aphidomorpha</taxon>
        <taxon>Aphidoidea</taxon>
        <taxon>Aphididae</taxon>
        <taxon>Aphidini</taxon>
        <taxon>Aphis</taxon>
        <taxon>Aphis</taxon>
    </lineage>
</organism>
<keyword evidence="1" id="KW-0067">ATP-binding</keyword>
<dbReference type="PANTHER" id="PTHR47642">
    <property type="entry name" value="ATP-DEPENDENT DNA HELICASE"/>
    <property type="match status" value="1"/>
</dbReference>
<dbReference type="EMBL" id="VUJU01005945">
    <property type="protein sequence ID" value="KAF0749849.1"/>
    <property type="molecule type" value="Genomic_DNA"/>
</dbReference>
<keyword evidence="1" id="KW-0547">Nucleotide-binding</keyword>
<evidence type="ECO:0000313" key="1">
    <source>
        <dbReference type="EMBL" id="KAF0749849.1"/>
    </source>
</evidence>
<comment type="caution">
    <text evidence="1">The sequence shown here is derived from an EMBL/GenBank/DDBJ whole genome shotgun (WGS) entry which is preliminary data.</text>
</comment>
<name>A0A6G0Y620_APHCR</name>
<evidence type="ECO:0000313" key="2">
    <source>
        <dbReference type="Proteomes" id="UP000478052"/>
    </source>
</evidence>
<gene>
    <name evidence="1" type="ORF">FWK35_00022530</name>
</gene>
<keyword evidence="1" id="KW-0378">Hydrolase</keyword>
<dbReference type="CDD" id="cd18809">
    <property type="entry name" value="SF1_C_RecD"/>
    <property type="match status" value="1"/>
</dbReference>
<dbReference type="InterPro" id="IPR027417">
    <property type="entry name" value="P-loop_NTPase"/>
</dbReference>
<dbReference type="OrthoDB" id="6613084at2759"/>
<dbReference type="InterPro" id="IPR051055">
    <property type="entry name" value="PIF1_helicase"/>
</dbReference>
<keyword evidence="1" id="KW-0347">Helicase</keyword>
<keyword evidence="2" id="KW-1185">Reference proteome</keyword>
<dbReference type="Proteomes" id="UP000478052">
    <property type="component" value="Unassembled WGS sequence"/>
</dbReference>
<protein>
    <submittedName>
        <fullName evidence="1">ATP-dependent DNA helicase PIF1-like</fullName>
    </submittedName>
</protein>
<dbReference type="SUPFAM" id="SSF52540">
    <property type="entry name" value="P-loop containing nucleoside triphosphate hydrolases"/>
    <property type="match status" value="1"/>
</dbReference>